<dbReference type="InterPro" id="IPR003954">
    <property type="entry name" value="RRM_euk-type"/>
</dbReference>
<name>G7L0X7_MEDTR</name>
<keyword evidence="1 2" id="KW-0694">RNA-binding</keyword>
<organism evidence="5 7">
    <name type="scientific">Medicago truncatula</name>
    <name type="common">Barrel medic</name>
    <name type="synonym">Medicago tribuloides</name>
    <dbReference type="NCBI Taxonomy" id="3880"/>
    <lineage>
        <taxon>Eukaryota</taxon>
        <taxon>Viridiplantae</taxon>
        <taxon>Streptophyta</taxon>
        <taxon>Embryophyta</taxon>
        <taxon>Tracheophyta</taxon>
        <taxon>Spermatophyta</taxon>
        <taxon>Magnoliopsida</taxon>
        <taxon>eudicotyledons</taxon>
        <taxon>Gunneridae</taxon>
        <taxon>Pentapetalae</taxon>
        <taxon>rosids</taxon>
        <taxon>fabids</taxon>
        <taxon>Fabales</taxon>
        <taxon>Fabaceae</taxon>
        <taxon>Papilionoideae</taxon>
        <taxon>50 kb inversion clade</taxon>
        <taxon>NPAAA clade</taxon>
        <taxon>Hologalegina</taxon>
        <taxon>IRL clade</taxon>
        <taxon>Trifolieae</taxon>
        <taxon>Medicago</taxon>
    </lineage>
</organism>
<evidence type="ECO:0000313" key="7">
    <source>
        <dbReference type="Proteomes" id="UP000002051"/>
    </source>
</evidence>
<dbReference type="PROSITE" id="PS50102">
    <property type="entry name" value="RRM"/>
    <property type="match status" value="3"/>
</dbReference>
<keyword evidence="7" id="KW-1185">Reference proteome</keyword>
<dbReference type="ExpressionAtlas" id="G7L0X7">
    <property type="expression patterns" value="differential"/>
</dbReference>
<accession>A0A0C3W1B9</accession>
<evidence type="ECO:0000313" key="6">
    <source>
        <dbReference type="EnsemblPlants" id="AES77417"/>
    </source>
</evidence>
<dbReference type="Proteomes" id="UP000002051">
    <property type="component" value="Unassembled WGS sequence"/>
</dbReference>
<feature type="compositionally biased region" description="Polar residues" evidence="3">
    <location>
        <begin position="81"/>
        <end position="108"/>
    </location>
</feature>
<evidence type="ECO:0000256" key="2">
    <source>
        <dbReference type="PROSITE-ProRule" id="PRU00176"/>
    </source>
</evidence>
<reference evidence="5 6" key="2">
    <citation type="journal article" date="2014" name="BMC Genomics">
        <title>An improved genome release (version Mt4.0) for the model legume Medicago truncatula.</title>
        <authorList>
            <person name="Tang H."/>
            <person name="Krishnakumar V."/>
            <person name="Bidwell S."/>
            <person name="Rosen B."/>
            <person name="Chan A."/>
            <person name="Zhou S."/>
            <person name="Gentzbittel L."/>
            <person name="Childs K.L."/>
            <person name="Yandell M."/>
            <person name="Gundlach H."/>
            <person name="Mayer K.F."/>
            <person name="Schwartz D.C."/>
            <person name="Town C.D."/>
        </authorList>
    </citation>
    <scope>GENOME REANNOTATION</scope>
    <source>
        <strain evidence="6">cv. Jemalong A17</strain>
    </source>
</reference>
<dbReference type="EnsemblPlants" id="AES77417">
    <property type="protein sequence ID" value="AES77417"/>
    <property type="gene ID" value="MTR_7g010360"/>
</dbReference>
<evidence type="ECO:0000256" key="1">
    <source>
        <dbReference type="ARBA" id="ARBA00022884"/>
    </source>
</evidence>
<dbReference type="Pfam" id="PF00076">
    <property type="entry name" value="RRM_1"/>
    <property type="match status" value="3"/>
</dbReference>
<dbReference type="EMBL" id="CM001223">
    <property type="protein sequence ID" value="AES77417.2"/>
    <property type="molecule type" value="Genomic_DNA"/>
</dbReference>
<dbReference type="InterPro" id="IPR000504">
    <property type="entry name" value="RRM_dom"/>
</dbReference>
<dbReference type="HOGENOM" id="CLU_370233_0_0_1"/>
<feature type="domain" description="RRM" evidence="4">
    <location>
        <begin position="350"/>
        <end position="428"/>
    </location>
</feature>
<feature type="domain" description="RRM" evidence="4">
    <location>
        <begin position="524"/>
        <end position="602"/>
    </location>
</feature>
<dbReference type="Gene3D" id="3.30.70.330">
    <property type="match status" value="3"/>
</dbReference>
<reference evidence="6" key="3">
    <citation type="submission" date="2015-04" db="UniProtKB">
        <authorList>
            <consortium name="EnsemblPlants"/>
        </authorList>
    </citation>
    <scope>IDENTIFICATION</scope>
    <source>
        <strain evidence="6">cv. Jemalong A17</strain>
    </source>
</reference>
<dbReference type="SMART" id="SM00361">
    <property type="entry name" value="RRM_1"/>
    <property type="match status" value="2"/>
</dbReference>
<dbReference type="CDD" id="cd00590">
    <property type="entry name" value="RRM_SF"/>
    <property type="match status" value="1"/>
</dbReference>
<dbReference type="GO" id="GO:0003723">
    <property type="term" value="F:RNA binding"/>
    <property type="evidence" value="ECO:0007669"/>
    <property type="project" value="UniProtKB-UniRule"/>
</dbReference>
<proteinExistence type="predicted"/>
<reference evidence="5 6" key="1">
    <citation type="journal article" date="2011" name="Nature">
        <title>The Medicago genome provides insight into the evolution of rhizobial symbioses.</title>
        <authorList>
            <person name="Young N.D."/>
            <person name="Debelle F."/>
            <person name="Oldroyd G.E."/>
            <person name="Geurts R."/>
            <person name="Cannon S.B."/>
            <person name="Udvardi M.K."/>
            <person name="Benedito V.A."/>
            <person name="Mayer K.F."/>
            <person name="Gouzy J."/>
            <person name="Schoof H."/>
            <person name="Van de Peer Y."/>
            <person name="Proost S."/>
            <person name="Cook D.R."/>
            <person name="Meyers B.C."/>
            <person name="Spannagl M."/>
            <person name="Cheung F."/>
            <person name="De Mita S."/>
            <person name="Krishnakumar V."/>
            <person name="Gundlach H."/>
            <person name="Zhou S."/>
            <person name="Mudge J."/>
            <person name="Bharti A.K."/>
            <person name="Murray J.D."/>
            <person name="Naoumkina M.A."/>
            <person name="Rosen B."/>
            <person name="Silverstein K.A."/>
            <person name="Tang H."/>
            <person name="Rombauts S."/>
            <person name="Zhao P.X."/>
            <person name="Zhou P."/>
            <person name="Barbe V."/>
            <person name="Bardou P."/>
            <person name="Bechner M."/>
            <person name="Bellec A."/>
            <person name="Berger A."/>
            <person name="Berges H."/>
            <person name="Bidwell S."/>
            <person name="Bisseling T."/>
            <person name="Choisne N."/>
            <person name="Couloux A."/>
            <person name="Denny R."/>
            <person name="Deshpande S."/>
            <person name="Dai X."/>
            <person name="Doyle J.J."/>
            <person name="Dudez A.M."/>
            <person name="Farmer A.D."/>
            <person name="Fouteau S."/>
            <person name="Franken C."/>
            <person name="Gibelin C."/>
            <person name="Gish J."/>
            <person name="Goldstein S."/>
            <person name="Gonzalez A.J."/>
            <person name="Green P.J."/>
            <person name="Hallab A."/>
            <person name="Hartog M."/>
            <person name="Hua A."/>
            <person name="Humphray S.J."/>
            <person name="Jeong D.H."/>
            <person name="Jing Y."/>
            <person name="Jocker A."/>
            <person name="Kenton S.M."/>
            <person name="Kim D.J."/>
            <person name="Klee K."/>
            <person name="Lai H."/>
            <person name="Lang C."/>
            <person name="Lin S."/>
            <person name="Macmil S.L."/>
            <person name="Magdelenat G."/>
            <person name="Matthews L."/>
            <person name="McCorrison J."/>
            <person name="Monaghan E.L."/>
            <person name="Mun J.H."/>
            <person name="Najar F.Z."/>
            <person name="Nicholson C."/>
            <person name="Noirot C."/>
            <person name="O'Bleness M."/>
            <person name="Paule C.R."/>
            <person name="Poulain J."/>
            <person name="Prion F."/>
            <person name="Qin B."/>
            <person name="Qu C."/>
            <person name="Retzel E.F."/>
            <person name="Riddle C."/>
            <person name="Sallet E."/>
            <person name="Samain S."/>
            <person name="Samson N."/>
            <person name="Sanders I."/>
            <person name="Saurat O."/>
            <person name="Scarpelli C."/>
            <person name="Schiex T."/>
            <person name="Segurens B."/>
            <person name="Severin A.J."/>
            <person name="Sherrier D.J."/>
            <person name="Shi R."/>
            <person name="Sims S."/>
            <person name="Singer S.R."/>
            <person name="Sinharoy S."/>
            <person name="Sterck L."/>
            <person name="Viollet A."/>
            <person name="Wang B.B."/>
            <person name="Wang K."/>
            <person name="Wang M."/>
            <person name="Wang X."/>
            <person name="Warfsmann J."/>
            <person name="Weissenbach J."/>
            <person name="White D.D."/>
            <person name="White J.D."/>
            <person name="Wiley G.B."/>
            <person name="Wincker P."/>
            <person name="Xing Y."/>
            <person name="Yang L."/>
            <person name="Yao Z."/>
            <person name="Ying F."/>
            <person name="Zhai J."/>
            <person name="Zhou L."/>
            <person name="Zuber A."/>
            <person name="Denarie J."/>
            <person name="Dixon R.A."/>
            <person name="May G.D."/>
            <person name="Schwartz D.C."/>
            <person name="Rogers J."/>
            <person name="Quetier F."/>
            <person name="Town C.D."/>
            <person name="Roe B.A."/>
        </authorList>
    </citation>
    <scope>NUCLEOTIDE SEQUENCE [LARGE SCALE GENOMIC DNA]</scope>
    <source>
        <strain evidence="5">A17</strain>
        <strain evidence="6">cv. Jemalong A17</strain>
    </source>
</reference>
<feature type="region of interest" description="Disordered" evidence="3">
    <location>
        <begin position="1"/>
        <end position="112"/>
    </location>
</feature>
<dbReference type="SUPFAM" id="SSF54928">
    <property type="entry name" value="RNA-binding domain, RBD"/>
    <property type="match status" value="2"/>
</dbReference>
<feature type="compositionally biased region" description="Basic and acidic residues" evidence="3">
    <location>
        <begin position="13"/>
        <end position="43"/>
    </location>
</feature>
<feature type="compositionally biased region" description="Basic and acidic residues" evidence="3">
    <location>
        <begin position="65"/>
        <end position="80"/>
    </location>
</feature>
<feature type="compositionally biased region" description="Basic and acidic residues" evidence="3">
    <location>
        <begin position="251"/>
        <end position="266"/>
    </location>
</feature>
<evidence type="ECO:0000313" key="5">
    <source>
        <dbReference type="EMBL" id="AES77417.2"/>
    </source>
</evidence>
<feature type="region of interest" description="Disordered" evidence="3">
    <location>
        <begin position="248"/>
        <end position="333"/>
    </location>
</feature>
<evidence type="ECO:0000256" key="3">
    <source>
        <dbReference type="SAM" id="MobiDB-lite"/>
    </source>
</evidence>
<evidence type="ECO:0000259" key="4">
    <source>
        <dbReference type="PROSITE" id="PS50102"/>
    </source>
</evidence>
<feature type="domain" description="RRM" evidence="4">
    <location>
        <begin position="430"/>
        <end position="512"/>
    </location>
</feature>
<dbReference type="InterPro" id="IPR012677">
    <property type="entry name" value="Nucleotide-bd_a/b_plait_sf"/>
</dbReference>
<protein>
    <submittedName>
        <fullName evidence="5">RNA recognition motif</fullName>
    </submittedName>
</protein>
<dbReference type="eggNOG" id="KOG0117">
    <property type="taxonomic scope" value="Eukaryota"/>
</dbReference>
<dbReference type="PANTHER" id="PTHR21245">
    <property type="entry name" value="HETEROGENEOUS NUCLEAR RIBONUCLEOPROTEIN"/>
    <property type="match status" value="1"/>
</dbReference>
<dbReference type="AlphaFoldDB" id="G7L0X7"/>
<dbReference type="STRING" id="3880.G7L0X7"/>
<feature type="compositionally biased region" description="Acidic residues" evidence="3">
    <location>
        <begin position="267"/>
        <end position="333"/>
    </location>
</feature>
<gene>
    <name evidence="5" type="ordered locus">MTR_7g010360</name>
</gene>
<dbReference type="SMART" id="SM00360">
    <property type="entry name" value="RRM"/>
    <property type="match status" value="3"/>
</dbReference>
<dbReference type="PaxDb" id="3880-AES77417"/>
<dbReference type="InterPro" id="IPR035979">
    <property type="entry name" value="RBD_domain_sf"/>
</dbReference>
<accession>G7L0X7</accession>
<sequence>MAEEDEMIVAAPDCKRKFEDLHSNDGENKSPRLDDDNLNHLEENASSEEVQDVSKDNTEETTDPTDTKEIPVEDAKEIHVDSSSIDPTFQHYASSSRQNQPISGSDTTTTREIEVPSNKELNLKDLLGSIHEFENLMNAMFPEADAGGSLALLDRVLSPTQDIVESDQIQIQVPNEKEFNLNDFLESIDKAEKLLNAMIAEDDAGGSPAFVARGLSPADAIVGSDQIQIQVPNEKFSQMPRGKANCSLVAKKSEPEPEKTVESDEKIDLEEENDPEEEMEEIEYEEVEEEEEVEEIEEEVEEKEEDAEEEEEEEEKEEEEVEEDDTMQNLDDDDEKKKHAELLSLPHHKSEVYVGGIPLDAKTEDLKEFCECIGEVVQVRIFKGKDASENRGFAFVTYRSIELASKAIKELNNTEFKAGKIKCSKSQAKSRLFIGNIPRSWGEKDLKKVVSDIGPGVTAVELIKDMKNISNNRGYAFIDYHNNQCAEYSRQKMTSPSFKLGDNFPTVNWAEPKNADSSASSQVKEVYVKNLPKNVTKEQLKKLFEHHGKITKVVLPPPKPGQEKNRIGFVHFAERSNAMKALKNTEKYVLDGQILECSLAKQQADPKAVVSNIQTQGSLPRYPPHVGYGLDGNPYGVLGAGYGAPGLAQPFTYGLGQTPGGIAMMPKLLVDRRIRYVLQQPGLQPHPTHPAHPTFTSKRWHEWRRCEYKSIDPPSLDGVRGLGCRRLWWRSPKCQGDLRYQHDEDFTDHTYP</sequence>